<keyword evidence="1" id="KW-0812">Transmembrane</keyword>
<reference evidence="2" key="1">
    <citation type="journal article" date="2020" name="Fungal Divers.">
        <title>Resolving the Mortierellaceae phylogeny through synthesis of multi-gene phylogenetics and phylogenomics.</title>
        <authorList>
            <person name="Vandepol N."/>
            <person name="Liber J."/>
            <person name="Desiro A."/>
            <person name="Na H."/>
            <person name="Kennedy M."/>
            <person name="Barry K."/>
            <person name="Grigoriev I.V."/>
            <person name="Miller A.N."/>
            <person name="O'Donnell K."/>
            <person name="Stajich J.E."/>
            <person name="Bonito G."/>
        </authorList>
    </citation>
    <scope>NUCLEOTIDE SEQUENCE</scope>
    <source>
        <strain evidence="2">NVP1</strain>
    </source>
</reference>
<dbReference type="EMBL" id="JAAAUY010001653">
    <property type="protein sequence ID" value="KAF9321028.1"/>
    <property type="molecule type" value="Genomic_DNA"/>
</dbReference>
<protein>
    <submittedName>
        <fullName evidence="2">Uncharacterized protein</fullName>
    </submittedName>
</protein>
<keyword evidence="1" id="KW-0472">Membrane</keyword>
<dbReference type="AlphaFoldDB" id="A0A9P5VGD6"/>
<name>A0A9P5VGD6_9FUNG</name>
<evidence type="ECO:0000313" key="3">
    <source>
        <dbReference type="Proteomes" id="UP000696485"/>
    </source>
</evidence>
<dbReference type="Proteomes" id="UP000696485">
    <property type="component" value="Unassembled WGS sequence"/>
</dbReference>
<evidence type="ECO:0000313" key="2">
    <source>
        <dbReference type="EMBL" id="KAF9321028.1"/>
    </source>
</evidence>
<organism evidence="2 3">
    <name type="scientific">Podila minutissima</name>
    <dbReference type="NCBI Taxonomy" id="64525"/>
    <lineage>
        <taxon>Eukaryota</taxon>
        <taxon>Fungi</taxon>
        <taxon>Fungi incertae sedis</taxon>
        <taxon>Mucoromycota</taxon>
        <taxon>Mortierellomycotina</taxon>
        <taxon>Mortierellomycetes</taxon>
        <taxon>Mortierellales</taxon>
        <taxon>Mortierellaceae</taxon>
        <taxon>Podila</taxon>
    </lineage>
</organism>
<accession>A0A9P5VGD6</accession>
<proteinExistence type="predicted"/>
<keyword evidence="3" id="KW-1185">Reference proteome</keyword>
<feature type="transmembrane region" description="Helical" evidence="1">
    <location>
        <begin position="95"/>
        <end position="118"/>
    </location>
</feature>
<keyword evidence="1" id="KW-1133">Transmembrane helix</keyword>
<comment type="caution">
    <text evidence="2">The sequence shown here is derived from an EMBL/GenBank/DDBJ whole genome shotgun (WGS) entry which is preliminary data.</text>
</comment>
<sequence length="182" mass="20241">MEPQEINIPIAEARGGKPFPDPPGTSIAMTIEHIPTLHSGVPQPVSMSAMKNATFEAAHYLASLGQNFYADYVEEQLYVLFDTMDPYQGFRVPDWLLISVTATMAVCLCLWALTNILLDVRYTSSLYKVVSMQLSPQIGVSAPMLIRSKFEPFEFEDIPVVAVNGLHELDASKTKMSLEHTF</sequence>
<gene>
    <name evidence="2" type="ORF">BG006_002687</name>
</gene>
<evidence type="ECO:0000256" key="1">
    <source>
        <dbReference type="SAM" id="Phobius"/>
    </source>
</evidence>